<evidence type="ECO:0000313" key="2">
    <source>
        <dbReference type="Proteomes" id="UP001239111"/>
    </source>
</evidence>
<proteinExistence type="predicted"/>
<name>A0ACC2N9M3_9HYME</name>
<gene>
    <name evidence="1" type="ORF">QAD02_009533</name>
</gene>
<protein>
    <submittedName>
        <fullName evidence="1">Uncharacterized protein</fullName>
    </submittedName>
</protein>
<dbReference type="Proteomes" id="UP001239111">
    <property type="component" value="Chromosome 4"/>
</dbReference>
<sequence length="197" mass="23518">MKRELLYSNFCILLLEIFSSPLPVVAPNPNELPHLDEEINSLHEKIWMSRKYSRFENEWKILNDQGNYRIRQYLDQCQINTNPIQQSPVDNQHPHSDEEWPTKTLQELKNELEDFEQQLSQLQHEYNQVGQDSKAFSAYGHFDSLRRHYWRERLTNLQSYIDCVEEKIAQNRRKFDNVRAEALALDCQLPRPSQLSS</sequence>
<comment type="caution">
    <text evidence="1">The sequence shown here is derived from an EMBL/GenBank/DDBJ whole genome shotgun (WGS) entry which is preliminary data.</text>
</comment>
<reference evidence="1" key="1">
    <citation type="submission" date="2023-04" db="EMBL/GenBank/DDBJ databases">
        <title>A chromosome-level genome assembly of the parasitoid wasp Eretmocerus hayati.</title>
        <authorList>
            <person name="Zhong Y."/>
            <person name="Liu S."/>
            <person name="Liu Y."/>
        </authorList>
    </citation>
    <scope>NUCLEOTIDE SEQUENCE</scope>
    <source>
        <strain evidence="1">ZJU_SS_LIU_2023</strain>
    </source>
</reference>
<organism evidence="1 2">
    <name type="scientific">Eretmocerus hayati</name>
    <dbReference type="NCBI Taxonomy" id="131215"/>
    <lineage>
        <taxon>Eukaryota</taxon>
        <taxon>Metazoa</taxon>
        <taxon>Ecdysozoa</taxon>
        <taxon>Arthropoda</taxon>
        <taxon>Hexapoda</taxon>
        <taxon>Insecta</taxon>
        <taxon>Pterygota</taxon>
        <taxon>Neoptera</taxon>
        <taxon>Endopterygota</taxon>
        <taxon>Hymenoptera</taxon>
        <taxon>Apocrita</taxon>
        <taxon>Proctotrupomorpha</taxon>
        <taxon>Chalcidoidea</taxon>
        <taxon>Aphelinidae</taxon>
        <taxon>Aphelininae</taxon>
        <taxon>Eretmocerus</taxon>
    </lineage>
</organism>
<accession>A0ACC2N9M3</accession>
<keyword evidence="2" id="KW-1185">Reference proteome</keyword>
<dbReference type="EMBL" id="CM056744">
    <property type="protein sequence ID" value="KAJ8667870.1"/>
    <property type="molecule type" value="Genomic_DNA"/>
</dbReference>
<evidence type="ECO:0000313" key="1">
    <source>
        <dbReference type="EMBL" id="KAJ8667870.1"/>
    </source>
</evidence>